<feature type="signal peptide" evidence="1">
    <location>
        <begin position="1"/>
        <end position="17"/>
    </location>
</feature>
<name>A0A1G6AG92_9HYPH</name>
<keyword evidence="1" id="KW-0732">Signal</keyword>
<dbReference type="PROSITE" id="PS50830">
    <property type="entry name" value="TNASE_3"/>
    <property type="match status" value="1"/>
</dbReference>
<reference evidence="3 4" key="1">
    <citation type="submission" date="2016-10" db="EMBL/GenBank/DDBJ databases">
        <authorList>
            <person name="de Groot N.N."/>
        </authorList>
    </citation>
    <scope>NUCLEOTIDE SEQUENCE [LARGE SCALE GENOMIC DNA]</scope>
    <source>
        <strain evidence="3 4">ATCC 35022</strain>
    </source>
</reference>
<dbReference type="RefSeq" id="WP_090874679.1">
    <property type="nucleotide sequence ID" value="NZ_FMXQ01000001.1"/>
</dbReference>
<accession>A0A1G6AG92</accession>
<evidence type="ECO:0000259" key="2">
    <source>
        <dbReference type="PROSITE" id="PS50830"/>
    </source>
</evidence>
<dbReference type="Gene3D" id="2.40.50.90">
    <property type="match status" value="1"/>
</dbReference>
<dbReference type="AlphaFoldDB" id="A0A1G6AG92"/>
<proteinExistence type="predicted"/>
<keyword evidence="4" id="KW-1185">Reference proteome</keyword>
<evidence type="ECO:0000256" key="1">
    <source>
        <dbReference type="SAM" id="SignalP"/>
    </source>
</evidence>
<dbReference type="EMBL" id="FMXQ01000001">
    <property type="protein sequence ID" value="SDB07447.1"/>
    <property type="molecule type" value="Genomic_DNA"/>
</dbReference>
<feature type="chain" id="PRO_5011700768" evidence="1">
    <location>
        <begin position="18"/>
        <end position="146"/>
    </location>
</feature>
<dbReference type="Pfam" id="PF00565">
    <property type="entry name" value="SNase"/>
    <property type="match status" value="1"/>
</dbReference>
<feature type="domain" description="TNase-like" evidence="2">
    <location>
        <begin position="23"/>
        <end position="130"/>
    </location>
</feature>
<dbReference type="STRING" id="665467.SAMN02982931_00580"/>
<evidence type="ECO:0000313" key="3">
    <source>
        <dbReference type="EMBL" id="SDB07447.1"/>
    </source>
</evidence>
<sequence length="146" mass="14950">MAPGLVLALCLPTAAGAAERIAGPVAATVLRVVDGDTLTVEATIWIGQRITVSARIRGIDTPELRGDCRREKAMAEAARAALADLADARPVVLTAVENDKYAGRVIADVATADGIDLGAHMLATGLARAYDGGGRGGWCDIAGLDD</sequence>
<dbReference type="SMART" id="SM00318">
    <property type="entry name" value="SNc"/>
    <property type="match status" value="1"/>
</dbReference>
<organism evidence="3 4">
    <name type="scientific">Bauldia litoralis</name>
    <dbReference type="NCBI Taxonomy" id="665467"/>
    <lineage>
        <taxon>Bacteria</taxon>
        <taxon>Pseudomonadati</taxon>
        <taxon>Pseudomonadota</taxon>
        <taxon>Alphaproteobacteria</taxon>
        <taxon>Hyphomicrobiales</taxon>
        <taxon>Kaistiaceae</taxon>
        <taxon>Bauldia</taxon>
    </lineage>
</organism>
<dbReference type="OrthoDB" id="309040at2"/>
<dbReference type="Proteomes" id="UP000199071">
    <property type="component" value="Unassembled WGS sequence"/>
</dbReference>
<dbReference type="InterPro" id="IPR035437">
    <property type="entry name" value="SNase_OB-fold_sf"/>
</dbReference>
<gene>
    <name evidence="3" type="ORF">SAMN02982931_00580</name>
</gene>
<protein>
    <submittedName>
        <fullName evidence="3">Nuclease homologue</fullName>
    </submittedName>
</protein>
<evidence type="ECO:0000313" key="4">
    <source>
        <dbReference type="Proteomes" id="UP000199071"/>
    </source>
</evidence>
<dbReference type="InterPro" id="IPR016071">
    <property type="entry name" value="Staphylococal_nuclease_OB-fold"/>
</dbReference>
<dbReference type="SUPFAM" id="SSF50199">
    <property type="entry name" value="Staphylococcal nuclease"/>
    <property type="match status" value="1"/>
</dbReference>